<evidence type="ECO:0000256" key="3">
    <source>
        <dbReference type="ARBA" id="ARBA00023157"/>
    </source>
</evidence>
<keyword evidence="2" id="KW-0722">Serine protease inhibitor</keyword>
<evidence type="ECO:0000256" key="2">
    <source>
        <dbReference type="ARBA" id="ARBA00022900"/>
    </source>
</evidence>
<reference evidence="5" key="1">
    <citation type="submission" date="2023-10" db="EMBL/GenBank/DDBJ databases">
        <title>Genome assemblies of two species of porcelain crab, Petrolisthes cinctipes and Petrolisthes manimaculis (Anomura: Porcellanidae).</title>
        <authorList>
            <person name="Angst P."/>
        </authorList>
    </citation>
    <scope>NUCLEOTIDE SEQUENCE</scope>
    <source>
        <strain evidence="5">PB745_01</strain>
        <tissue evidence="5">Gill</tissue>
    </source>
</reference>
<dbReference type="CDD" id="cd00109">
    <property type="entry name" value="Kunitz-type"/>
    <property type="match status" value="1"/>
</dbReference>
<dbReference type="EMBL" id="JAWQEG010004801">
    <property type="protein sequence ID" value="KAK3860167.1"/>
    <property type="molecule type" value="Genomic_DNA"/>
</dbReference>
<organism evidence="5 6">
    <name type="scientific">Petrolisthes cinctipes</name>
    <name type="common">Flat porcelain crab</name>
    <dbReference type="NCBI Taxonomy" id="88211"/>
    <lineage>
        <taxon>Eukaryota</taxon>
        <taxon>Metazoa</taxon>
        <taxon>Ecdysozoa</taxon>
        <taxon>Arthropoda</taxon>
        <taxon>Crustacea</taxon>
        <taxon>Multicrustacea</taxon>
        <taxon>Malacostraca</taxon>
        <taxon>Eumalacostraca</taxon>
        <taxon>Eucarida</taxon>
        <taxon>Decapoda</taxon>
        <taxon>Pleocyemata</taxon>
        <taxon>Anomura</taxon>
        <taxon>Galatheoidea</taxon>
        <taxon>Porcellanidae</taxon>
        <taxon>Petrolisthes</taxon>
    </lineage>
</organism>
<dbReference type="PROSITE" id="PS50279">
    <property type="entry name" value="BPTI_KUNITZ_2"/>
    <property type="match status" value="1"/>
</dbReference>
<name>A0AAE1JY19_PETCI</name>
<dbReference type="Proteomes" id="UP001286313">
    <property type="component" value="Unassembled WGS sequence"/>
</dbReference>
<keyword evidence="1" id="KW-0646">Protease inhibitor</keyword>
<comment type="caution">
    <text evidence="5">The sequence shown here is derived from an EMBL/GenBank/DDBJ whole genome shotgun (WGS) entry which is preliminary data.</text>
</comment>
<sequence>MVECGPEGSSSTCPSSHKCHLSPLGRVCPVLPQTLLSCHLSPLGRVCPVLPQTLLSCHLSPPGRVCPVLPQTLLSCHLSPLGRVRCAMTSVTLATVRVQFVTRHFNPETNQCQTFRYGGCDGNLNNFETEEECWNACPSLTPCERMREKNIRHADKD</sequence>
<protein>
    <recommendedName>
        <fullName evidence="4">BPTI/Kunitz inhibitor domain-containing protein</fullName>
    </recommendedName>
</protein>
<dbReference type="PANTHER" id="PTHR10083">
    <property type="entry name" value="KUNITZ-TYPE PROTEASE INHIBITOR-RELATED"/>
    <property type="match status" value="1"/>
</dbReference>
<dbReference type="InterPro" id="IPR036880">
    <property type="entry name" value="Kunitz_BPTI_sf"/>
</dbReference>
<dbReference type="GO" id="GO:0004867">
    <property type="term" value="F:serine-type endopeptidase inhibitor activity"/>
    <property type="evidence" value="ECO:0007669"/>
    <property type="project" value="UniProtKB-KW"/>
</dbReference>
<dbReference type="InterPro" id="IPR020901">
    <property type="entry name" value="Prtase_inh_Kunz-CS"/>
</dbReference>
<evidence type="ECO:0000313" key="5">
    <source>
        <dbReference type="EMBL" id="KAK3860167.1"/>
    </source>
</evidence>
<dbReference type="InterPro" id="IPR002223">
    <property type="entry name" value="Kunitz_BPTI"/>
</dbReference>
<keyword evidence="3" id="KW-1015">Disulfide bond</keyword>
<evidence type="ECO:0000256" key="1">
    <source>
        <dbReference type="ARBA" id="ARBA00022690"/>
    </source>
</evidence>
<dbReference type="PANTHER" id="PTHR10083:SF328">
    <property type="entry name" value="TISSUE FACTOR PATHWAY INHIBITOR"/>
    <property type="match status" value="1"/>
</dbReference>
<keyword evidence="6" id="KW-1185">Reference proteome</keyword>
<dbReference type="AlphaFoldDB" id="A0AAE1JY19"/>
<dbReference type="Pfam" id="PF00014">
    <property type="entry name" value="Kunitz_BPTI"/>
    <property type="match status" value="1"/>
</dbReference>
<proteinExistence type="predicted"/>
<gene>
    <name evidence="5" type="ORF">Pcinc_033762</name>
</gene>
<evidence type="ECO:0000313" key="6">
    <source>
        <dbReference type="Proteomes" id="UP001286313"/>
    </source>
</evidence>
<dbReference type="SMART" id="SM00131">
    <property type="entry name" value="KU"/>
    <property type="match status" value="1"/>
</dbReference>
<dbReference type="GO" id="GO:0005615">
    <property type="term" value="C:extracellular space"/>
    <property type="evidence" value="ECO:0007669"/>
    <property type="project" value="TreeGrafter"/>
</dbReference>
<feature type="domain" description="BPTI/Kunitz inhibitor" evidence="4">
    <location>
        <begin position="76"/>
        <end position="137"/>
    </location>
</feature>
<dbReference type="PRINTS" id="PR00759">
    <property type="entry name" value="BASICPTASE"/>
</dbReference>
<evidence type="ECO:0000259" key="4">
    <source>
        <dbReference type="PROSITE" id="PS50279"/>
    </source>
</evidence>
<dbReference type="Gene3D" id="4.10.410.10">
    <property type="entry name" value="Pancreatic trypsin inhibitor Kunitz domain"/>
    <property type="match status" value="1"/>
</dbReference>
<accession>A0AAE1JY19</accession>
<dbReference type="SUPFAM" id="SSF57362">
    <property type="entry name" value="BPTI-like"/>
    <property type="match status" value="1"/>
</dbReference>
<dbReference type="InterPro" id="IPR050098">
    <property type="entry name" value="TFPI/VKTCI-like"/>
</dbReference>
<dbReference type="PROSITE" id="PS00280">
    <property type="entry name" value="BPTI_KUNITZ_1"/>
    <property type="match status" value="1"/>
</dbReference>